<proteinExistence type="predicted"/>
<dbReference type="Proteomes" id="UP000310532">
    <property type="component" value="Unassembled WGS sequence"/>
</dbReference>
<keyword evidence="1" id="KW-0413">Isomerase</keyword>
<dbReference type="GO" id="GO:0016853">
    <property type="term" value="F:isomerase activity"/>
    <property type="evidence" value="ECO:0007669"/>
    <property type="project" value="UniProtKB-KW"/>
</dbReference>
<accession>A0A4S2B450</accession>
<comment type="caution">
    <text evidence="1">The sequence shown here is derived from an EMBL/GenBank/DDBJ whole genome shotgun (WGS) entry which is preliminary data.</text>
</comment>
<reference evidence="1 2" key="1">
    <citation type="submission" date="2019-04" db="EMBL/GenBank/DDBJ databases">
        <title>Microbes associate with the intestines of laboratory mice.</title>
        <authorList>
            <person name="Navarre W."/>
            <person name="Wong E."/>
            <person name="Huang K."/>
            <person name="Tropini C."/>
            <person name="Ng K."/>
            <person name="Yu B."/>
        </authorList>
    </citation>
    <scope>NUCLEOTIDE SEQUENCE [LARGE SCALE GENOMIC DNA]</scope>
    <source>
        <strain evidence="1 2">NM69_E16B</strain>
    </source>
</reference>
<evidence type="ECO:0000313" key="2">
    <source>
        <dbReference type="Proteomes" id="UP000310532"/>
    </source>
</evidence>
<gene>
    <name evidence="1" type="ORF">E5355_03235</name>
</gene>
<dbReference type="AlphaFoldDB" id="A0A4S2B450"/>
<dbReference type="Gene3D" id="2.60.120.10">
    <property type="entry name" value="Jelly Rolls"/>
    <property type="match status" value="1"/>
</dbReference>
<organism evidence="1 2">
    <name type="scientific">Bacteroides muris</name>
    <name type="common">ex Afrizal et al. 2022</name>
    <dbReference type="NCBI Taxonomy" id="2516960"/>
    <lineage>
        <taxon>Bacteria</taxon>
        <taxon>Pseudomonadati</taxon>
        <taxon>Bacteroidota</taxon>
        <taxon>Bacteroidia</taxon>
        <taxon>Bacteroidales</taxon>
        <taxon>Bacteroidaceae</taxon>
        <taxon>Bacteroides</taxon>
    </lineage>
</organism>
<keyword evidence="2" id="KW-1185">Reference proteome</keyword>
<dbReference type="EMBL" id="SRYZ01000004">
    <property type="protein sequence ID" value="TGY08907.1"/>
    <property type="molecule type" value="Genomic_DNA"/>
</dbReference>
<protein>
    <submittedName>
        <fullName evidence="1">5-keto-4-deoxyuronate isomerase</fullName>
    </submittedName>
</protein>
<dbReference type="RefSeq" id="WP_035457530.1">
    <property type="nucleotide sequence ID" value="NZ_SRYZ01000004.1"/>
</dbReference>
<dbReference type="InterPro" id="IPR011051">
    <property type="entry name" value="RmlC_Cupin_sf"/>
</dbReference>
<evidence type="ECO:0000313" key="1">
    <source>
        <dbReference type="EMBL" id="TGY08907.1"/>
    </source>
</evidence>
<dbReference type="InterPro" id="IPR014710">
    <property type="entry name" value="RmlC-like_jellyroll"/>
</dbReference>
<sequence>MKTSYENRYAEHPDDVKSYDTKNIRCDFLIEKAFSQDKVSIEYKLLANRT</sequence>
<dbReference type="SUPFAM" id="SSF51182">
    <property type="entry name" value="RmlC-like cupins"/>
    <property type="match status" value="1"/>
</dbReference>
<name>A0A4S2B450_9BACE</name>